<feature type="region of interest" description="Disordered" evidence="1">
    <location>
        <begin position="31"/>
        <end position="61"/>
    </location>
</feature>
<feature type="compositionally biased region" description="Polar residues" evidence="1">
    <location>
        <begin position="31"/>
        <end position="54"/>
    </location>
</feature>
<evidence type="ECO:0000256" key="1">
    <source>
        <dbReference type="SAM" id="MobiDB-lite"/>
    </source>
</evidence>
<dbReference type="AlphaFoldDB" id="A0A371FQP0"/>
<proteinExistence type="predicted"/>
<accession>A0A371FQP0</accession>
<feature type="non-terminal residue" evidence="2">
    <location>
        <position position="1"/>
    </location>
</feature>
<sequence>MTRSCSNKLYAFNSKIDRTLHSFTSNPTNNSDFSEFSSVDTNSNSNIADNTSHGPNKMKNNDRTLKKLATLDVILAGIPRDVFHHEAAWNTRGLYQNESIPIFPRWSHQGLAILTTGSVQHLGGYEVNVFGEFLSSIQNSDHSEGDL</sequence>
<dbReference type="EMBL" id="QJKJ01008148">
    <property type="protein sequence ID" value="RDX80659.1"/>
    <property type="molecule type" value="Genomic_DNA"/>
</dbReference>
<gene>
    <name evidence="2" type="ORF">CR513_38777</name>
</gene>
<reference evidence="2" key="1">
    <citation type="submission" date="2018-05" db="EMBL/GenBank/DDBJ databases">
        <title>Draft genome of Mucuna pruriens seed.</title>
        <authorList>
            <person name="Nnadi N.E."/>
            <person name="Vos R."/>
            <person name="Hasami M.H."/>
            <person name="Devisetty U.K."/>
            <person name="Aguiy J.C."/>
        </authorList>
    </citation>
    <scope>NUCLEOTIDE SEQUENCE [LARGE SCALE GENOMIC DNA]</scope>
    <source>
        <strain evidence="2">JCA_2017</strain>
    </source>
</reference>
<organism evidence="2 3">
    <name type="scientific">Mucuna pruriens</name>
    <name type="common">Velvet bean</name>
    <name type="synonym">Dolichos pruriens</name>
    <dbReference type="NCBI Taxonomy" id="157652"/>
    <lineage>
        <taxon>Eukaryota</taxon>
        <taxon>Viridiplantae</taxon>
        <taxon>Streptophyta</taxon>
        <taxon>Embryophyta</taxon>
        <taxon>Tracheophyta</taxon>
        <taxon>Spermatophyta</taxon>
        <taxon>Magnoliopsida</taxon>
        <taxon>eudicotyledons</taxon>
        <taxon>Gunneridae</taxon>
        <taxon>Pentapetalae</taxon>
        <taxon>rosids</taxon>
        <taxon>fabids</taxon>
        <taxon>Fabales</taxon>
        <taxon>Fabaceae</taxon>
        <taxon>Papilionoideae</taxon>
        <taxon>50 kb inversion clade</taxon>
        <taxon>NPAAA clade</taxon>
        <taxon>indigoferoid/millettioid clade</taxon>
        <taxon>Phaseoleae</taxon>
        <taxon>Mucuna</taxon>
    </lineage>
</organism>
<evidence type="ECO:0000313" key="2">
    <source>
        <dbReference type="EMBL" id="RDX80659.1"/>
    </source>
</evidence>
<keyword evidence="3" id="KW-1185">Reference proteome</keyword>
<name>A0A371FQP0_MUCPR</name>
<protein>
    <submittedName>
        <fullName evidence="2">Uncharacterized protein</fullName>
    </submittedName>
</protein>
<comment type="caution">
    <text evidence="2">The sequence shown here is derived from an EMBL/GenBank/DDBJ whole genome shotgun (WGS) entry which is preliminary data.</text>
</comment>
<dbReference type="Proteomes" id="UP000257109">
    <property type="component" value="Unassembled WGS sequence"/>
</dbReference>
<evidence type="ECO:0000313" key="3">
    <source>
        <dbReference type="Proteomes" id="UP000257109"/>
    </source>
</evidence>